<feature type="domain" description="Prolow-density lipoprotein receptor-related protein 1-like beta-propeller" evidence="1">
    <location>
        <begin position="18"/>
        <end position="170"/>
    </location>
</feature>
<sequence>MGCSPTSRRYYTAFSEDENNYYYLDANNNYIKMDKASRQEDVLLMNVYYVHKIDNLVYYQNDEDNESIHCLDLSSNQDTKINDEVSYCLMVDQKEKRIFYTNLDNELISISLEGKDKQVLGENTSLYTYDGVYLYYLTDQGVMRCNLDGDEKLIYESANLELINMIGDKLIVQEDNTLYQMDRDGKNVEEIYTSITDMTFEVIGEQLLVLSTEDYNQFSYQIVNLDGTSKLLTENQSGLIGNEV</sequence>
<evidence type="ECO:0000313" key="2">
    <source>
        <dbReference type="EMBL" id="HIX82288.1"/>
    </source>
</evidence>
<name>A0A9D2BN92_9FIRM</name>
<evidence type="ECO:0000313" key="3">
    <source>
        <dbReference type="Proteomes" id="UP000886724"/>
    </source>
</evidence>
<dbReference type="SUPFAM" id="SSF69304">
    <property type="entry name" value="Tricorn protease N-terminal domain"/>
    <property type="match status" value="1"/>
</dbReference>
<evidence type="ECO:0000259" key="1">
    <source>
        <dbReference type="Pfam" id="PF16472"/>
    </source>
</evidence>
<reference evidence="2" key="2">
    <citation type="submission" date="2021-04" db="EMBL/GenBank/DDBJ databases">
        <authorList>
            <person name="Gilroy R."/>
        </authorList>
    </citation>
    <scope>NUCLEOTIDE SEQUENCE</scope>
    <source>
        <strain evidence="2">ChiGjej1B1-14440</strain>
    </source>
</reference>
<reference evidence="2" key="1">
    <citation type="journal article" date="2021" name="PeerJ">
        <title>Extensive microbial diversity within the chicken gut microbiome revealed by metagenomics and culture.</title>
        <authorList>
            <person name="Gilroy R."/>
            <person name="Ravi A."/>
            <person name="Getino M."/>
            <person name="Pursley I."/>
            <person name="Horton D.L."/>
            <person name="Alikhan N.F."/>
            <person name="Baker D."/>
            <person name="Gharbi K."/>
            <person name="Hall N."/>
            <person name="Watson M."/>
            <person name="Adriaenssens E.M."/>
            <person name="Foster-Nyarko E."/>
            <person name="Jarju S."/>
            <person name="Secka A."/>
            <person name="Antonio M."/>
            <person name="Oren A."/>
            <person name="Chaudhuri R.R."/>
            <person name="La Ragione R."/>
            <person name="Hildebrand F."/>
            <person name="Pallen M.J."/>
        </authorList>
    </citation>
    <scope>NUCLEOTIDE SEQUENCE</scope>
    <source>
        <strain evidence="2">ChiGjej1B1-14440</strain>
    </source>
</reference>
<comment type="caution">
    <text evidence="2">The sequence shown here is derived from an EMBL/GenBank/DDBJ whole genome shotgun (WGS) entry which is preliminary data.</text>
</comment>
<accession>A0A9D2BN92</accession>
<dbReference type="Pfam" id="PF16472">
    <property type="entry name" value="DUF5050"/>
    <property type="match status" value="1"/>
</dbReference>
<protein>
    <submittedName>
        <fullName evidence="2">DUF5050 domain-containing protein</fullName>
    </submittedName>
</protein>
<dbReference type="EMBL" id="DXET01000226">
    <property type="protein sequence ID" value="HIX82288.1"/>
    <property type="molecule type" value="Genomic_DNA"/>
</dbReference>
<gene>
    <name evidence="2" type="ORF">H9980_10020</name>
</gene>
<organism evidence="2 3">
    <name type="scientific">Candidatus Erysipelatoclostridium merdavium</name>
    <dbReference type="NCBI Taxonomy" id="2838566"/>
    <lineage>
        <taxon>Bacteria</taxon>
        <taxon>Bacillati</taxon>
        <taxon>Bacillota</taxon>
        <taxon>Erysipelotrichia</taxon>
        <taxon>Erysipelotrichales</taxon>
        <taxon>Erysipelotrichales incertae sedis</taxon>
    </lineage>
</organism>
<dbReference type="InterPro" id="IPR032485">
    <property type="entry name" value="LRP1-like_beta_prop"/>
</dbReference>
<dbReference type="Proteomes" id="UP000886724">
    <property type="component" value="Unassembled WGS sequence"/>
</dbReference>
<dbReference type="AlphaFoldDB" id="A0A9D2BN92"/>
<proteinExistence type="predicted"/>